<dbReference type="EMBL" id="CP155447">
    <property type="protein sequence ID" value="XBH03647.1"/>
    <property type="molecule type" value="Genomic_DNA"/>
</dbReference>
<organism evidence="2">
    <name type="scientific">Singulisphaera sp. Ch08</name>
    <dbReference type="NCBI Taxonomy" id="3120278"/>
    <lineage>
        <taxon>Bacteria</taxon>
        <taxon>Pseudomonadati</taxon>
        <taxon>Planctomycetota</taxon>
        <taxon>Planctomycetia</taxon>
        <taxon>Isosphaerales</taxon>
        <taxon>Isosphaeraceae</taxon>
        <taxon>Singulisphaera</taxon>
    </lineage>
</organism>
<reference evidence="2" key="1">
    <citation type="submission" date="2024-05" db="EMBL/GenBank/DDBJ databases">
        <title>Planctomycetes of the genus Singulisphaera possess chitinolytic capabilities.</title>
        <authorList>
            <person name="Ivanova A."/>
        </authorList>
    </citation>
    <scope>NUCLEOTIDE SEQUENCE</scope>
    <source>
        <strain evidence="2">Ch08T</strain>
    </source>
</reference>
<feature type="signal peptide" evidence="1">
    <location>
        <begin position="1"/>
        <end position="28"/>
    </location>
</feature>
<evidence type="ECO:0008006" key="3">
    <source>
        <dbReference type="Google" id="ProtNLM"/>
    </source>
</evidence>
<sequence length="100" mass="11049">MKFRTDRWYVLSRIVTLSMALTVLPACSASAGHRWSKTAQPPGTEPSRRTAFRPILSSLPTRTFYPSGYAGATYPPLGQGDRAAVRSARRPIYSGWFGGR</sequence>
<proteinExistence type="predicted"/>
<evidence type="ECO:0000313" key="2">
    <source>
        <dbReference type="EMBL" id="XBH03647.1"/>
    </source>
</evidence>
<name>A0AAU7CFD9_9BACT</name>
<dbReference type="RefSeq" id="WP_406696386.1">
    <property type="nucleotide sequence ID" value="NZ_CP155447.1"/>
</dbReference>
<gene>
    <name evidence="2" type="ORF">V5E97_35885</name>
</gene>
<keyword evidence="1" id="KW-0732">Signal</keyword>
<protein>
    <recommendedName>
        <fullName evidence="3">Lipoprotein</fullName>
    </recommendedName>
</protein>
<evidence type="ECO:0000256" key="1">
    <source>
        <dbReference type="SAM" id="SignalP"/>
    </source>
</evidence>
<dbReference type="AlphaFoldDB" id="A0AAU7CFD9"/>
<accession>A0AAU7CFD9</accession>
<feature type="chain" id="PRO_5043963798" description="Lipoprotein" evidence="1">
    <location>
        <begin position="29"/>
        <end position="100"/>
    </location>
</feature>